<dbReference type="GO" id="GO:0008270">
    <property type="term" value="F:zinc ion binding"/>
    <property type="evidence" value="ECO:0007669"/>
    <property type="project" value="UniProtKB-UniRule"/>
</dbReference>
<evidence type="ECO:0000256" key="1">
    <source>
        <dbReference type="ARBA" id="ARBA00022490"/>
    </source>
</evidence>
<feature type="binding site" evidence="7">
    <location>
        <position position="286"/>
    </location>
    <ligand>
        <name>Zn(2+)</name>
        <dbReference type="ChEBI" id="CHEBI:29105"/>
        <note>catalytic</note>
    </ligand>
</feature>
<dbReference type="HOGENOM" id="CLU_039228_7_0_1"/>
<dbReference type="InterPro" id="IPR006330">
    <property type="entry name" value="Ado/ade_deaminase"/>
</dbReference>
<evidence type="ECO:0000256" key="7">
    <source>
        <dbReference type="HAMAP-Rule" id="MF_03145"/>
    </source>
</evidence>
<dbReference type="Proteomes" id="UP000006310">
    <property type="component" value="Chromosome 6"/>
</dbReference>
<evidence type="ECO:0000256" key="4">
    <source>
        <dbReference type="ARBA" id="ARBA00022833"/>
    </source>
</evidence>
<dbReference type="GO" id="GO:0000034">
    <property type="term" value="F:adenine deaminase activity"/>
    <property type="evidence" value="ECO:0007669"/>
    <property type="project" value="UniProtKB-UniRule"/>
</dbReference>
<gene>
    <name evidence="9" type="primary">KNAG0F01480</name>
    <name evidence="7" type="synonym">AAH1</name>
    <name evidence="9" type="ordered locus">KNAG_0F01480</name>
</gene>
<dbReference type="AlphaFoldDB" id="J7S8B0"/>
<dbReference type="GO" id="GO:0043103">
    <property type="term" value="P:hypoxanthine salvage"/>
    <property type="evidence" value="ECO:0007669"/>
    <property type="project" value="UniProtKB-UniRule"/>
</dbReference>
<keyword evidence="10" id="KW-1185">Reference proteome</keyword>
<dbReference type="eggNOG" id="KOG1097">
    <property type="taxonomic scope" value="Eukaryota"/>
</dbReference>
<comment type="subcellular location">
    <subcellularLocation>
        <location evidence="7">Cytoplasm</location>
    </subcellularLocation>
    <subcellularLocation>
        <location evidence="7">Nucleus</location>
    </subcellularLocation>
</comment>
<evidence type="ECO:0000313" key="9">
    <source>
        <dbReference type="EMBL" id="CCK70816.1"/>
    </source>
</evidence>
<dbReference type="GO" id="GO:0005634">
    <property type="term" value="C:nucleus"/>
    <property type="evidence" value="ECO:0007669"/>
    <property type="project" value="UniProtKB-SubCell"/>
</dbReference>
<dbReference type="PANTHER" id="PTHR43114">
    <property type="entry name" value="ADENINE DEAMINASE"/>
    <property type="match status" value="1"/>
</dbReference>
<dbReference type="InterPro" id="IPR001365">
    <property type="entry name" value="A_deaminase_dom"/>
</dbReference>
<dbReference type="CDD" id="cd01320">
    <property type="entry name" value="ADA"/>
    <property type="match status" value="1"/>
</dbReference>
<dbReference type="InterPro" id="IPR028892">
    <property type="entry name" value="ADE"/>
</dbReference>
<evidence type="ECO:0000313" key="10">
    <source>
        <dbReference type="Proteomes" id="UP000006310"/>
    </source>
</evidence>
<dbReference type="OMA" id="NHFTIHA"/>
<dbReference type="HAMAP" id="MF_01962">
    <property type="entry name" value="Adenine_deaminase"/>
    <property type="match status" value="1"/>
</dbReference>
<feature type="binding site" evidence="7">
    <location>
        <position position="287"/>
    </location>
    <ligand>
        <name>substrate</name>
    </ligand>
</feature>
<feature type="site" description="Important for catalytic activity" evidence="7">
    <location>
        <position position="229"/>
    </location>
</feature>
<keyword evidence="2 7" id="KW-0479">Metal-binding</keyword>
<proteinExistence type="inferred from homology"/>
<reference evidence="9 10" key="1">
    <citation type="journal article" date="2011" name="Proc. Natl. Acad. Sci. U.S.A.">
        <title>Evolutionary erosion of yeast sex chromosomes by mating-type switching accidents.</title>
        <authorList>
            <person name="Gordon J.L."/>
            <person name="Armisen D."/>
            <person name="Proux-Wera E."/>
            <person name="Oheigeartaigh S.S."/>
            <person name="Byrne K.P."/>
            <person name="Wolfe K.H."/>
        </authorList>
    </citation>
    <scope>NUCLEOTIDE SEQUENCE [LARGE SCALE GENOMIC DNA]</scope>
    <source>
        <strain evidence="10">ATCC MYA-139 / BCRC 22969 / CBS 8797 / CCRC 22969 / KCTC 17520 / NBRC 10181 / NCYC 3082</strain>
    </source>
</reference>
<dbReference type="GO" id="GO:0006146">
    <property type="term" value="P:adenine catabolic process"/>
    <property type="evidence" value="ECO:0007669"/>
    <property type="project" value="UniProtKB-UniRule"/>
</dbReference>
<reference evidence="10" key="2">
    <citation type="submission" date="2012-08" db="EMBL/GenBank/DDBJ databases">
        <title>Genome sequence of Kazachstania naganishii.</title>
        <authorList>
            <person name="Gordon J.L."/>
            <person name="Armisen D."/>
            <person name="Proux-Wera E."/>
            <person name="OhEigeartaigh S.S."/>
            <person name="Byrne K.P."/>
            <person name="Wolfe K.H."/>
        </authorList>
    </citation>
    <scope>NUCLEOTIDE SEQUENCE [LARGE SCALE GENOMIC DNA]</scope>
    <source>
        <strain evidence="10">ATCC MYA-139 / BCRC 22969 / CBS 8797 / CCRC 22969 / KCTC 17520 / NBRC 10181 / NCYC 3082</strain>
    </source>
</reference>
<sequence length="348" mass="39028">MPVSVEFLRELPKCEHHLHLEGTLEPDLLFPLARRNGVELPAGFPQTPEELHRKYAAFADLQDFLNYYYVGTNVLQTEQDFYDLAWAYFNKVSKQGLVHAELFFDPQSHTSRGVAIETVTGGFHRACTDAREQFGITSQLIVCLLRHCPPADCLQTIEDFSKFLTDGTITGIGLDSAEKPFPPGLFVECYQRAREINPDLRLTAHAGEEGPAQYVSDSLDLLHTTRVDHGVNSVHDAELMRRLAAERTLLTVCPLSNVRLQVVKRVGELPLQQLLDGDVPFSLNSDDPAYFGGYILENYVQVAKEFPHWDHAVFAKIAKNAINGSWCDNKRKTQLLGLLDAVVAKHSV</sequence>
<dbReference type="InterPro" id="IPR032466">
    <property type="entry name" value="Metal_Hydrolase"/>
</dbReference>
<dbReference type="Gene3D" id="3.20.20.140">
    <property type="entry name" value="Metal-dependent hydrolases"/>
    <property type="match status" value="1"/>
</dbReference>
<feature type="binding site" evidence="7">
    <location>
        <position position="19"/>
    </location>
    <ligand>
        <name>Zn(2+)</name>
        <dbReference type="ChEBI" id="CHEBI:29105"/>
        <note>catalytic</note>
    </ligand>
</feature>
<dbReference type="PROSITE" id="PS00485">
    <property type="entry name" value="A_DEAMINASE"/>
    <property type="match status" value="1"/>
</dbReference>
<dbReference type="STRING" id="1071383.J7S8B0"/>
<dbReference type="GO" id="GO:0005829">
    <property type="term" value="C:cytosol"/>
    <property type="evidence" value="ECO:0007669"/>
    <property type="project" value="TreeGrafter"/>
</dbReference>
<keyword evidence="5 7" id="KW-0546">Nucleotide metabolism</keyword>
<dbReference type="EC" id="3.5.4.2" evidence="7"/>
<evidence type="ECO:0000256" key="6">
    <source>
        <dbReference type="ARBA" id="ARBA00023242"/>
    </source>
</evidence>
<feature type="binding site" evidence="7">
    <location>
        <position position="205"/>
    </location>
    <ligand>
        <name>Zn(2+)</name>
        <dbReference type="ChEBI" id="CHEBI:29105"/>
        <note>catalytic</note>
    </ligand>
</feature>
<feature type="domain" description="Adenosine deaminase" evidence="8">
    <location>
        <begin position="12"/>
        <end position="340"/>
    </location>
</feature>
<dbReference type="RefSeq" id="XP_022465062.1">
    <property type="nucleotide sequence ID" value="XM_022608581.1"/>
</dbReference>
<evidence type="ECO:0000259" key="8">
    <source>
        <dbReference type="Pfam" id="PF00962"/>
    </source>
</evidence>
<dbReference type="PANTHER" id="PTHR43114:SF6">
    <property type="entry name" value="ADENINE DEAMINASE"/>
    <property type="match status" value="1"/>
</dbReference>
<dbReference type="OrthoDB" id="272271at2759"/>
<comment type="similarity">
    <text evidence="7">Belongs to the metallo-dependent hydrolases superfamily. Adenosine and AMP deaminases family. Adenine deaminase type 2 subfamily.</text>
</comment>
<feature type="active site" description="Proton donor" evidence="7">
    <location>
        <position position="208"/>
    </location>
</feature>
<evidence type="ECO:0000256" key="2">
    <source>
        <dbReference type="ARBA" id="ARBA00022723"/>
    </source>
</evidence>
<dbReference type="EMBL" id="HE978319">
    <property type="protein sequence ID" value="CCK70816.1"/>
    <property type="molecule type" value="Genomic_DNA"/>
</dbReference>
<comment type="cofactor">
    <cofactor evidence="7">
        <name>Zn(2+)</name>
        <dbReference type="ChEBI" id="CHEBI:29105"/>
    </cofactor>
    <text evidence="7">Binds 1 zinc ion per subunit.</text>
</comment>
<dbReference type="GO" id="GO:0009117">
    <property type="term" value="P:nucleotide metabolic process"/>
    <property type="evidence" value="ECO:0007669"/>
    <property type="project" value="UniProtKB-KW"/>
</dbReference>
<protein>
    <recommendedName>
        <fullName evidence="7">Adenine deaminase</fullName>
        <shortName evidence="7">ADE</shortName>
        <ecNumber evidence="7">3.5.4.2</ecNumber>
    </recommendedName>
    <alternativeName>
        <fullName evidence="7">Adenine aminohydrolase</fullName>
        <shortName evidence="7">AAH</shortName>
    </alternativeName>
</protein>
<dbReference type="GeneID" id="34526531"/>
<comment type="catalytic activity">
    <reaction evidence="7">
        <text>adenine + H2O + H(+) = hypoxanthine + NH4(+)</text>
        <dbReference type="Rhea" id="RHEA:23688"/>
        <dbReference type="ChEBI" id="CHEBI:15377"/>
        <dbReference type="ChEBI" id="CHEBI:15378"/>
        <dbReference type="ChEBI" id="CHEBI:16708"/>
        <dbReference type="ChEBI" id="CHEBI:17368"/>
        <dbReference type="ChEBI" id="CHEBI:28938"/>
        <dbReference type="EC" id="3.5.4.2"/>
    </reaction>
</comment>
<dbReference type="Pfam" id="PF00962">
    <property type="entry name" value="A_deaminase"/>
    <property type="match status" value="1"/>
</dbReference>
<name>J7S8B0_HUIN7</name>
<keyword evidence="1 7" id="KW-0963">Cytoplasm</keyword>
<dbReference type="GO" id="GO:0009168">
    <property type="term" value="P:purine ribonucleoside monophosphate biosynthetic process"/>
    <property type="evidence" value="ECO:0007669"/>
    <property type="project" value="InterPro"/>
</dbReference>
<organism evidence="9 10">
    <name type="scientific">Huiozyma naganishii (strain ATCC MYA-139 / BCRC 22969 / CBS 8797 / KCTC 17520 / NBRC 10181 / NCYC 3082 / Yp74L-3)</name>
    <name type="common">Yeast</name>
    <name type="synonym">Kazachstania naganishii</name>
    <dbReference type="NCBI Taxonomy" id="1071383"/>
    <lineage>
        <taxon>Eukaryota</taxon>
        <taxon>Fungi</taxon>
        <taxon>Dikarya</taxon>
        <taxon>Ascomycota</taxon>
        <taxon>Saccharomycotina</taxon>
        <taxon>Saccharomycetes</taxon>
        <taxon>Saccharomycetales</taxon>
        <taxon>Saccharomycetaceae</taxon>
        <taxon>Huiozyma</taxon>
    </lineage>
</organism>
<dbReference type="NCBIfam" id="TIGR01430">
    <property type="entry name" value="aden_deam"/>
    <property type="match status" value="1"/>
</dbReference>
<evidence type="ECO:0000256" key="5">
    <source>
        <dbReference type="ARBA" id="ARBA00023080"/>
    </source>
</evidence>
<dbReference type="FunFam" id="3.20.20.140:FF:000039">
    <property type="entry name" value="Adenine deaminase"/>
    <property type="match status" value="1"/>
</dbReference>
<evidence type="ECO:0000256" key="3">
    <source>
        <dbReference type="ARBA" id="ARBA00022801"/>
    </source>
</evidence>
<feature type="binding site" evidence="7">
    <location>
        <position position="17"/>
    </location>
    <ligand>
        <name>Zn(2+)</name>
        <dbReference type="ChEBI" id="CHEBI:29105"/>
        <note>catalytic</note>
    </ligand>
</feature>
<keyword evidence="4 7" id="KW-0862">Zinc</keyword>
<dbReference type="SUPFAM" id="SSF51556">
    <property type="entry name" value="Metallo-dependent hydrolases"/>
    <property type="match status" value="1"/>
</dbReference>
<dbReference type="InterPro" id="IPR006650">
    <property type="entry name" value="A/AMP_deam_AS"/>
</dbReference>
<keyword evidence="3 7" id="KW-0378">Hydrolase</keyword>
<dbReference type="KEGG" id="kng:KNAG_0F01480"/>
<comment type="function">
    <text evidence="7">Catalyzes the hydrolytic deamination of adenine to hypoxanthine. Plays an important role in the purine salvage pathway and in nitrogen catabolism.</text>
</comment>
<keyword evidence="6 7" id="KW-0539">Nucleus</keyword>
<accession>J7S8B0</accession>